<accession>A0ABW0J5E2</accession>
<evidence type="ECO:0008006" key="5">
    <source>
        <dbReference type="Google" id="ProtNLM"/>
    </source>
</evidence>
<feature type="signal peptide" evidence="2">
    <location>
        <begin position="1"/>
        <end position="31"/>
    </location>
</feature>
<evidence type="ECO:0000313" key="4">
    <source>
        <dbReference type="Proteomes" id="UP001596103"/>
    </source>
</evidence>
<feature type="region of interest" description="Disordered" evidence="1">
    <location>
        <begin position="29"/>
        <end position="95"/>
    </location>
</feature>
<organism evidence="3 4">
    <name type="scientific">Paraburkholderia denitrificans</name>
    <dbReference type="NCBI Taxonomy" id="694025"/>
    <lineage>
        <taxon>Bacteria</taxon>
        <taxon>Pseudomonadati</taxon>
        <taxon>Pseudomonadota</taxon>
        <taxon>Betaproteobacteria</taxon>
        <taxon>Burkholderiales</taxon>
        <taxon>Burkholderiaceae</taxon>
        <taxon>Paraburkholderia</taxon>
    </lineage>
</organism>
<feature type="compositionally biased region" description="Pro residues" evidence="1">
    <location>
        <begin position="86"/>
        <end position="95"/>
    </location>
</feature>
<dbReference type="Proteomes" id="UP001596103">
    <property type="component" value="Unassembled WGS sequence"/>
</dbReference>
<protein>
    <recommendedName>
        <fullName evidence="5">Peptide-binding protein</fullName>
    </recommendedName>
</protein>
<dbReference type="RefSeq" id="WP_377710033.1">
    <property type="nucleotide sequence ID" value="NZ_JBHSMP010000008.1"/>
</dbReference>
<reference evidence="4" key="1">
    <citation type="journal article" date="2019" name="Int. J. Syst. Evol. Microbiol.">
        <title>The Global Catalogue of Microorganisms (GCM) 10K type strain sequencing project: providing services to taxonomists for standard genome sequencing and annotation.</title>
        <authorList>
            <consortium name="The Broad Institute Genomics Platform"/>
            <consortium name="The Broad Institute Genome Sequencing Center for Infectious Disease"/>
            <person name="Wu L."/>
            <person name="Ma J."/>
        </authorList>
    </citation>
    <scope>NUCLEOTIDE SEQUENCE [LARGE SCALE GENOMIC DNA]</scope>
    <source>
        <strain evidence="4">CCUG 56042</strain>
    </source>
</reference>
<evidence type="ECO:0000256" key="1">
    <source>
        <dbReference type="SAM" id="MobiDB-lite"/>
    </source>
</evidence>
<comment type="caution">
    <text evidence="3">The sequence shown here is derived from an EMBL/GenBank/DDBJ whole genome shotgun (WGS) entry which is preliminary data.</text>
</comment>
<feature type="chain" id="PRO_5045102798" description="Peptide-binding protein" evidence="2">
    <location>
        <begin position="32"/>
        <end position="95"/>
    </location>
</feature>
<gene>
    <name evidence="3" type="ORF">ACFPTO_05600</name>
</gene>
<sequence>MKPMTLLARGIMVSLPTLALLASLAPSGALAQPPRAGAAGWPMPRVANQQPNEAHLPRGENAAVPRGNLRGDIVDNARQRAATQPRPEPPAQRRR</sequence>
<evidence type="ECO:0000256" key="2">
    <source>
        <dbReference type="SAM" id="SignalP"/>
    </source>
</evidence>
<keyword evidence="2" id="KW-0732">Signal</keyword>
<proteinExistence type="predicted"/>
<dbReference type="EMBL" id="JBHSMP010000008">
    <property type="protein sequence ID" value="MFC5428282.1"/>
    <property type="molecule type" value="Genomic_DNA"/>
</dbReference>
<evidence type="ECO:0000313" key="3">
    <source>
        <dbReference type="EMBL" id="MFC5428282.1"/>
    </source>
</evidence>
<name>A0ABW0J5E2_9BURK</name>
<keyword evidence="4" id="KW-1185">Reference proteome</keyword>